<dbReference type="PANTHER" id="PTHR11746">
    <property type="entry name" value="O-METHYLTRANSFERASE"/>
    <property type="match status" value="1"/>
</dbReference>
<comment type="caution">
    <text evidence="5">The sequence shown here is derived from an EMBL/GenBank/DDBJ whole genome shotgun (WGS) entry which is preliminary data.</text>
</comment>
<dbReference type="InterPro" id="IPR016461">
    <property type="entry name" value="COMT-like"/>
</dbReference>
<proteinExistence type="predicted"/>
<dbReference type="SUPFAM" id="SSF53335">
    <property type="entry name" value="S-adenosyl-L-methionine-dependent methyltransferases"/>
    <property type="match status" value="1"/>
</dbReference>
<dbReference type="Pfam" id="PF00891">
    <property type="entry name" value="Methyltransf_2"/>
    <property type="match status" value="1"/>
</dbReference>
<evidence type="ECO:0000256" key="1">
    <source>
        <dbReference type="ARBA" id="ARBA00022603"/>
    </source>
</evidence>
<evidence type="ECO:0000313" key="5">
    <source>
        <dbReference type="EMBL" id="RRT55494.1"/>
    </source>
</evidence>
<keyword evidence="3" id="KW-0949">S-adenosyl-L-methionine</keyword>
<dbReference type="GO" id="GO:0032259">
    <property type="term" value="P:methylation"/>
    <property type="evidence" value="ECO:0007669"/>
    <property type="project" value="UniProtKB-KW"/>
</dbReference>
<evidence type="ECO:0000259" key="4">
    <source>
        <dbReference type="Pfam" id="PF00891"/>
    </source>
</evidence>
<accession>A0A426YUV4</accession>
<dbReference type="InterPro" id="IPR001077">
    <property type="entry name" value="COMT_C"/>
</dbReference>
<dbReference type="AlphaFoldDB" id="A0A426YUV4"/>
<evidence type="ECO:0000256" key="3">
    <source>
        <dbReference type="ARBA" id="ARBA00022691"/>
    </source>
</evidence>
<evidence type="ECO:0000256" key="2">
    <source>
        <dbReference type="ARBA" id="ARBA00022679"/>
    </source>
</evidence>
<dbReference type="InterPro" id="IPR029063">
    <property type="entry name" value="SAM-dependent_MTases_sf"/>
</dbReference>
<feature type="domain" description="O-methyltransferase C-terminal" evidence="4">
    <location>
        <begin position="6"/>
        <end position="105"/>
    </location>
</feature>
<name>A0A426YUV4_ENSVE</name>
<dbReference type="EMBL" id="AMZH03010064">
    <property type="protein sequence ID" value="RRT55494.1"/>
    <property type="molecule type" value="Genomic_DNA"/>
</dbReference>
<organism evidence="5 6">
    <name type="scientific">Ensete ventricosum</name>
    <name type="common">Abyssinian banana</name>
    <name type="synonym">Musa ensete</name>
    <dbReference type="NCBI Taxonomy" id="4639"/>
    <lineage>
        <taxon>Eukaryota</taxon>
        <taxon>Viridiplantae</taxon>
        <taxon>Streptophyta</taxon>
        <taxon>Embryophyta</taxon>
        <taxon>Tracheophyta</taxon>
        <taxon>Spermatophyta</taxon>
        <taxon>Magnoliopsida</taxon>
        <taxon>Liliopsida</taxon>
        <taxon>Zingiberales</taxon>
        <taxon>Musaceae</taxon>
        <taxon>Ensete</taxon>
    </lineage>
</organism>
<dbReference type="GO" id="GO:0008171">
    <property type="term" value="F:O-methyltransferase activity"/>
    <property type="evidence" value="ECO:0007669"/>
    <property type="project" value="InterPro"/>
</dbReference>
<gene>
    <name evidence="5" type="ORF">B296_00037898</name>
</gene>
<evidence type="ECO:0000313" key="6">
    <source>
        <dbReference type="Proteomes" id="UP000287651"/>
    </source>
</evidence>
<sequence>MDRYCLKNAILHGGVPFDTAYGMTAFEYQGVDPRFNKVFNEAMKGQSIRLTNKLLQIYHGFHGVKTLVDVGGGVGVTLHTITTEYPHIKAINFDLPHVISDAPPFPGTYVHLAMLAFNPGGKERTEEEFEAMAKAAGFSGFNATYVFACAWVMEMIK</sequence>
<keyword evidence="1" id="KW-0489">Methyltransferase</keyword>
<dbReference type="PROSITE" id="PS51683">
    <property type="entry name" value="SAM_OMT_II"/>
    <property type="match status" value="1"/>
</dbReference>
<protein>
    <recommendedName>
        <fullName evidence="4">O-methyltransferase C-terminal domain-containing protein</fullName>
    </recommendedName>
</protein>
<keyword evidence="2" id="KW-0808">Transferase</keyword>
<dbReference type="Gene3D" id="3.40.50.150">
    <property type="entry name" value="Vaccinia Virus protein VP39"/>
    <property type="match status" value="2"/>
</dbReference>
<reference evidence="5 6" key="1">
    <citation type="journal article" date="2014" name="Agronomy (Basel)">
        <title>A Draft Genome Sequence for Ensete ventricosum, the Drought-Tolerant Tree Against Hunger.</title>
        <authorList>
            <person name="Harrison J."/>
            <person name="Moore K.A."/>
            <person name="Paszkiewicz K."/>
            <person name="Jones T."/>
            <person name="Grant M."/>
            <person name="Ambacheew D."/>
            <person name="Muzemil S."/>
            <person name="Studholme D.J."/>
        </authorList>
    </citation>
    <scope>NUCLEOTIDE SEQUENCE [LARGE SCALE GENOMIC DNA]</scope>
</reference>
<dbReference type="Proteomes" id="UP000287651">
    <property type="component" value="Unassembled WGS sequence"/>
</dbReference>